<dbReference type="Proteomes" id="UP000198280">
    <property type="component" value="Unassembled WGS sequence"/>
</dbReference>
<reference evidence="3 4" key="1">
    <citation type="submission" date="2017-06" db="EMBL/GenBank/DDBJ databases">
        <authorList>
            <person name="Kim H.J."/>
            <person name="Triplett B.A."/>
        </authorList>
    </citation>
    <scope>NUCLEOTIDE SEQUENCE [LARGE SCALE GENOMIC DNA]</scope>
    <source>
        <strain evidence="3 4">CGMCC 4.1858</strain>
    </source>
</reference>
<dbReference type="RefSeq" id="WP_089227075.1">
    <property type="nucleotide sequence ID" value="NZ_FZOF01000020.1"/>
</dbReference>
<feature type="compositionally biased region" description="Basic and acidic residues" evidence="1">
    <location>
        <begin position="85"/>
        <end position="104"/>
    </location>
</feature>
<proteinExistence type="predicted"/>
<organism evidence="3 4">
    <name type="scientific">Actinacidiphila glaucinigra</name>
    <dbReference type="NCBI Taxonomy" id="235986"/>
    <lineage>
        <taxon>Bacteria</taxon>
        <taxon>Bacillati</taxon>
        <taxon>Actinomycetota</taxon>
        <taxon>Actinomycetes</taxon>
        <taxon>Kitasatosporales</taxon>
        <taxon>Streptomycetaceae</taxon>
        <taxon>Actinacidiphila</taxon>
    </lineage>
</organism>
<keyword evidence="4" id="KW-1185">Reference proteome</keyword>
<evidence type="ECO:0000313" key="4">
    <source>
        <dbReference type="Proteomes" id="UP000198280"/>
    </source>
</evidence>
<feature type="transmembrane region" description="Helical" evidence="2">
    <location>
        <begin position="42"/>
        <end position="62"/>
    </location>
</feature>
<accession>A0A239LN40</accession>
<feature type="region of interest" description="Disordered" evidence="1">
    <location>
        <begin position="66"/>
        <end position="116"/>
    </location>
</feature>
<dbReference type="OrthoDB" id="3686068at2"/>
<sequence length="433" mass="45700">MPFEDDLGAALRQTGDTFSTDNRALAAAGLAQGRSVRRRRTVAVVGTVAAVAAAVVTAGLVVPGGTAREVKPANPSTPDPTSSRIDNDQHKGNDSSKDKDKGDGSSDGNGATLGGAPQSELFTVLRHLLPEGRILSGLASDAEGTPNAGATFAQAVWDDGNGASTISVSLSRAQAGQRQDECPDLALMKPGTTCKRTELPGEAVLVVIKGWEYQDNRTGPKDWRAILTTPDGRQIQADEWNAPAQKGKPTTRENPPLSAAQLGDLVLSTRWDRFFSDIPEAPAQPPQPGTGLPSAAKITTLLKDVLPQRLKVLEPGGQEAGYQHITVDDGHGATFVEIDFQRWDPADVDDPIFTKATVLSDGTKLVKRSGAGDKGGAGIVRWTADTIRPGGLRVAVTAFNSDGYHRPVTRKTPGVSMDELVKAATDPRWAELK</sequence>
<evidence type="ECO:0000313" key="3">
    <source>
        <dbReference type="EMBL" id="SNT31233.1"/>
    </source>
</evidence>
<keyword evidence="2" id="KW-0472">Membrane</keyword>
<dbReference type="EMBL" id="FZOF01000020">
    <property type="protein sequence ID" value="SNT31233.1"/>
    <property type="molecule type" value="Genomic_DNA"/>
</dbReference>
<dbReference type="AlphaFoldDB" id="A0A239LN40"/>
<keyword evidence="2" id="KW-0812">Transmembrane</keyword>
<evidence type="ECO:0000256" key="2">
    <source>
        <dbReference type="SAM" id="Phobius"/>
    </source>
</evidence>
<gene>
    <name evidence="3" type="ORF">SAMN05216252_12089</name>
</gene>
<name>A0A239LN40_9ACTN</name>
<feature type="compositionally biased region" description="Polar residues" evidence="1">
    <location>
        <begin position="74"/>
        <end position="84"/>
    </location>
</feature>
<protein>
    <recommendedName>
        <fullName evidence="5">LigA protein</fullName>
    </recommendedName>
</protein>
<keyword evidence="2" id="KW-1133">Transmembrane helix</keyword>
<evidence type="ECO:0000256" key="1">
    <source>
        <dbReference type="SAM" id="MobiDB-lite"/>
    </source>
</evidence>
<evidence type="ECO:0008006" key="5">
    <source>
        <dbReference type="Google" id="ProtNLM"/>
    </source>
</evidence>